<dbReference type="FunFam" id="1.25.40.10:FF:000690">
    <property type="entry name" value="Pentatricopeptide repeat-containing protein"/>
    <property type="match status" value="1"/>
</dbReference>
<dbReference type="InterPro" id="IPR046848">
    <property type="entry name" value="E_motif"/>
</dbReference>
<dbReference type="InterPro" id="IPR046960">
    <property type="entry name" value="PPR_At4g14850-like_plant"/>
</dbReference>
<feature type="repeat" description="PPR" evidence="3">
    <location>
        <begin position="227"/>
        <end position="261"/>
    </location>
</feature>
<dbReference type="STRING" id="157652.A0A371FPS0"/>
<gene>
    <name evidence="5" type="primary">PCMP-H38</name>
    <name evidence="5" type="ORF">CR513_39131</name>
</gene>
<dbReference type="Gene3D" id="1.25.40.10">
    <property type="entry name" value="Tetratricopeptide repeat domain"/>
    <property type="match status" value="4"/>
</dbReference>
<comment type="similarity">
    <text evidence="1">Belongs to the PPR family. PCMP-H subfamily.</text>
</comment>
<comment type="caution">
    <text evidence="5">The sequence shown here is derived from an EMBL/GenBank/DDBJ whole genome shotgun (WGS) entry which is preliminary data.</text>
</comment>
<dbReference type="Pfam" id="PF14432">
    <property type="entry name" value="DYW_deaminase"/>
    <property type="match status" value="1"/>
</dbReference>
<evidence type="ECO:0000313" key="6">
    <source>
        <dbReference type="Proteomes" id="UP000257109"/>
    </source>
</evidence>
<dbReference type="AlphaFoldDB" id="A0A371FPS0"/>
<dbReference type="FunFam" id="1.25.40.10:FF:000470">
    <property type="entry name" value="Pentatricopeptide repeat-containing protein At5g66520"/>
    <property type="match status" value="1"/>
</dbReference>
<reference evidence="5" key="1">
    <citation type="submission" date="2018-05" db="EMBL/GenBank/DDBJ databases">
        <title>Draft genome of Mucuna pruriens seed.</title>
        <authorList>
            <person name="Nnadi N.E."/>
            <person name="Vos R."/>
            <person name="Hasami M.H."/>
            <person name="Devisetty U.K."/>
            <person name="Aguiy J.C."/>
        </authorList>
    </citation>
    <scope>NUCLEOTIDE SEQUENCE [LARGE SCALE GENOMIC DNA]</scope>
    <source>
        <strain evidence="5">JCA_2017</strain>
    </source>
</reference>
<sequence length="750" mass="84758">MNALMFQPNAATSHHPYSVVPQIRTCKSMRELKQVHAFCIKTAQAHDSRIASEILRLSATSDFRDIGYALSVFDQMPERNCFAWNTVIRALAETNDRHLDALLVFCQMVSEATVEPNQFTFPSLLKACAVTAGLEEGKQVHGLVVKFGLVDDEFVVTNLLRMYVMCGSMEDAHVLFYRNVEDVGRLVRDERKKEFNVVLCNVMVDGYVRVGNIKAARELFDRMAQRSVVSWNVMISGYAQNGFYMEAIEMFHRMMQMGDMLPNRVTLVSVLPAISRLGALEMGKWVHLYAEKNKICIDDVLGSALVDMYAKCGSIEKAIQVFEKLPQNNVITWNAVIGGLAMHGKANDLFNYLSRMGKCGISPSDVTFIAILSACSHAGLVDEGRLFFKDMVNRVGLKPKIEHYGCMVDLLGRAGYLEEAEELILNMPMKPDDVIWKALLGACKMHKNIEIGRRAAEVLMQLAPHDSGAYVALSNMYATSGDWDAVAEVRLVMKDMDIRKDPGCSWIEIDGVIHEFLVEDDSHPRAKDIHSMLKEISNKLSLEGHMPVTTQVLLKMDEKHKESVLHYHSEKIAVAFGLISTAPKTPLQIVKNLRICEDCHSSMKLTSKLYERKIVIRDRKRFHHFEHVMQKFTGILFRQGMRMPTFWLTFAKRQGQTTTQERSADVRNLIISADVRDEQALAIGFRANREDVIGLRWLNSSASEILLPFSNTYCSNKQVNANCIHLKQLYILQEASFPPQNSLKSAVIFT</sequence>
<feature type="non-terminal residue" evidence="5">
    <location>
        <position position="1"/>
    </location>
</feature>
<dbReference type="InterPro" id="IPR011990">
    <property type="entry name" value="TPR-like_helical_dom_sf"/>
</dbReference>
<proteinExistence type="inferred from homology"/>
<dbReference type="FunFam" id="1.25.40.10:FF:000333">
    <property type="entry name" value="Pentatricopeptide repeat-containing protein"/>
    <property type="match status" value="1"/>
</dbReference>
<dbReference type="OrthoDB" id="185373at2759"/>
<dbReference type="PANTHER" id="PTHR47926:SF452">
    <property type="entry name" value="PENTATRICOPEPTIDE REPEAT-CONTAINING PROTEIN"/>
    <property type="match status" value="1"/>
</dbReference>
<evidence type="ECO:0000313" key="5">
    <source>
        <dbReference type="EMBL" id="RDX80329.1"/>
    </source>
</evidence>
<feature type="domain" description="DYW" evidence="4">
    <location>
        <begin position="544"/>
        <end position="627"/>
    </location>
</feature>
<evidence type="ECO:0000256" key="2">
    <source>
        <dbReference type="ARBA" id="ARBA00022737"/>
    </source>
</evidence>
<keyword evidence="2" id="KW-0677">Repeat</keyword>
<protein>
    <submittedName>
        <fullName evidence="5">Pentatricopeptide repeat-containing protein</fullName>
    </submittedName>
</protein>
<evidence type="ECO:0000256" key="1">
    <source>
        <dbReference type="ARBA" id="ARBA00006643"/>
    </source>
</evidence>
<dbReference type="Proteomes" id="UP000257109">
    <property type="component" value="Unassembled WGS sequence"/>
</dbReference>
<dbReference type="Pfam" id="PF13041">
    <property type="entry name" value="PPR_2"/>
    <property type="match status" value="1"/>
</dbReference>
<organism evidence="5 6">
    <name type="scientific">Mucuna pruriens</name>
    <name type="common">Velvet bean</name>
    <name type="synonym">Dolichos pruriens</name>
    <dbReference type="NCBI Taxonomy" id="157652"/>
    <lineage>
        <taxon>Eukaryota</taxon>
        <taxon>Viridiplantae</taxon>
        <taxon>Streptophyta</taxon>
        <taxon>Embryophyta</taxon>
        <taxon>Tracheophyta</taxon>
        <taxon>Spermatophyta</taxon>
        <taxon>Magnoliopsida</taxon>
        <taxon>eudicotyledons</taxon>
        <taxon>Gunneridae</taxon>
        <taxon>Pentapetalae</taxon>
        <taxon>rosids</taxon>
        <taxon>fabids</taxon>
        <taxon>Fabales</taxon>
        <taxon>Fabaceae</taxon>
        <taxon>Papilionoideae</taxon>
        <taxon>50 kb inversion clade</taxon>
        <taxon>NPAAA clade</taxon>
        <taxon>indigoferoid/millettioid clade</taxon>
        <taxon>Phaseoleae</taxon>
        <taxon>Mucuna</taxon>
    </lineage>
</organism>
<dbReference type="PANTHER" id="PTHR47926">
    <property type="entry name" value="PENTATRICOPEPTIDE REPEAT-CONTAINING PROTEIN"/>
    <property type="match status" value="1"/>
</dbReference>
<dbReference type="Pfam" id="PF20431">
    <property type="entry name" value="E_motif"/>
    <property type="match status" value="1"/>
</dbReference>
<dbReference type="GO" id="GO:0009451">
    <property type="term" value="P:RNA modification"/>
    <property type="evidence" value="ECO:0007669"/>
    <property type="project" value="InterPro"/>
</dbReference>
<keyword evidence="6" id="KW-1185">Reference proteome</keyword>
<dbReference type="NCBIfam" id="TIGR00756">
    <property type="entry name" value="PPR"/>
    <property type="match status" value="4"/>
</dbReference>
<accession>A0A371FPS0</accession>
<name>A0A371FPS0_MUCPR</name>
<dbReference type="GO" id="GO:0008270">
    <property type="term" value="F:zinc ion binding"/>
    <property type="evidence" value="ECO:0007669"/>
    <property type="project" value="InterPro"/>
</dbReference>
<dbReference type="PROSITE" id="PS51375">
    <property type="entry name" value="PPR"/>
    <property type="match status" value="3"/>
</dbReference>
<dbReference type="Pfam" id="PF01535">
    <property type="entry name" value="PPR"/>
    <property type="match status" value="3"/>
</dbReference>
<evidence type="ECO:0000259" key="4">
    <source>
        <dbReference type="Pfam" id="PF14432"/>
    </source>
</evidence>
<dbReference type="EMBL" id="QJKJ01008253">
    <property type="protein sequence ID" value="RDX80329.1"/>
    <property type="molecule type" value="Genomic_DNA"/>
</dbReference>
<dbReference type="GO" id="GO:0003729">
    <property type="term" value="F:mRNA binding"/>
    <property type="evidence" value="ECO:0007669"/>
    <property type="project" value="UniProtKB-ARBA"/>
</dbReference>
<dbReference type="InterPro" id="IPR032867">
    <property type="entry name" value="DYW_dom"/>
</dbReference>
<feature type="repeat" description="PPR" evidence="3">
    <location>
        <begin position="329"/>
        <end position="363"/>
    </location>
</feature>
<evidence type="ECO:0000256" key="3">
    <source>
        <dbReference type="PROSITE-ProRule" id="PRU00708"/>
    </source>
</evidence>
<feature type="repeat" description="PPR" evidence="3">
    <location>
        <begin position="196"/>
        <end position="226"/>
    </location>
</feature>
<dbReference type="InterPro" id="IPR002885">
    <property type="entry name" value="PPR_rpt"/>
</dbReference>